<dbReference type="Gene3D" id="3.90.550.50">
    <property type="match status" value="1"/>
</dbReference>
<dbReference type="Pfam" id="PF02434">
    <property type="entry name" value="Fringe"/>
    <property type="match status" value="1"/>
</dbReference>
<keyword evidence="11" id="KW-0472">Membrane</keyword>
<proteinExistence type="inferred from homology"/>
<evidence type="ECO:0000256" key="11">
    <source>
        <dbReference type="ARBA" id="ARBA00023136"/>
    </source>
</evidence>
<name>A0A0K0ENU3_STRER</name>
<dbReference type="GO" id="GO:0016020">
    <property type="term" value="C:membrane"/>
    <property type="evidence" value="ECO:0007669"/>
    <property type="project" value="UniProtKB-SubCell"/>
</dbReference>
<dbReference type="InterPro" id="IPR026050">
    <property type="entry name" value="C1GALT1/C1GALT1_chp1"/>
</dbReference>
<evidence type="ECO:0000313" key="13">
    <source>
        <dbReference type="WBParaSite" id="SSTP_0001113000.1"/>
    </source>
</evidence>
<evidence type="ECO:0000256" key="5">
    <source>
        <dbReference type="ARBA" id="ARBA00022676"/>
    </source>
</evidence>
<keyword evidence="8" id="KW-0547">Nucleotide-binding</keyword>
<feature type="domain" description="Fringe-like glycosyltransferase" evidence="12">
    <location>
        <begin position="25"/>
        <end position="203"/>
    </location>
</feature>
<keyword evidence="10" id="KW-1133">Transmembrane helix</keyword>
<comment type="subcellular location">
    <subcellularLocation>
        <location evidence="1">Membrane</location>
        <topology evidence="1">Single-pass type II membrane protein</topology>
    </subcellularLocation>
</comment>
<evidence type="ECO:0000256" key="8">
    <source>
        <dbReference type="ARBA" id="ARBA00022741"/>
    </source>
</evidence>
<organism evidence="13">
    <name type="scientific">Strongyloides stercoralis</name>
    <name type="common">Threadworm</name>
    <dbReference type="NCBI Taxonomy" id="6248"/>
    <lineage>
        <taxon>Eukaryota</taxon>
        <taxon>Metazoa</taxon>
        <taxon>Ecdysozoa</taxon>
        <taxon>Nematoda</taxon>
        <taxon>Chromadorea</taxon>
        <taxon>Rhabditida</taxon>
        <taxon>Tylenchina</taxon>
        <taxon>Panagrolaimomorpha</taxon>
        <taxon>Strongyloidoidea</taxon>
        <taxon>Strongyloididae</taxon>
        <taxon>Strongyloides</taxon>
    </lineage>
</organism>
<evidence type="ECO:0000256" key="9">
    <source>
        <dbReference type="ARBA" id="ARBA00022968"/>
    </source>
</evidence>
<evidence type="ECO:0000256" key="7">
    <source>
        <dbReference type="ARBA" id="ARBA00022692"/>
    </source>
</evidence>
<sequence>MVNNLSLEKHNDNKLINDIKLLCLIYTHSKNHQTKAISVKETWSKHCDKSIFFTNSYDTSLSSSDGTFEVVVFKNYNDTYENLWQKTRLVFTYAYDNYFTINNEKGFDWFLKADDDTFVIIENLKMFLRKKNSNKRYYFGCRLKSLGKKLIKGFMSGGAGYVLSRGSIEKLVTEGFRNTTLCNNINNGFEDVEMGWCLQKLNIFPSYINNEKEILSFFPSKEVILHIFDIDRRNTSKILRKHMYDKLPKKKIQSMPKYPISFHYITPTNMYLLDYLFYKAKVDDNE</sequence>
<evidence type="ECO:0000256" key="6">
    <source>
        <dbReference type="ARBA" id="ARBA00022679"/>
    </source>
</evidence>
<dbReference type="PANTHER" id="PTHR23033">
    <property type="entry name" value="BETA1,3-GALACTOSYLTRANSFERASE"/>
    <property type="match status" value="1"/>
</dbReference>
<evidence type="ECO:0000256" key="2">
    <source>
        <dbReference type="ARBA" id="ARBA00004922"/>
    </source>
</evidence>
<evidence type="ECO:0000256" key="3">
    <source>
        <dbReference type="ARBA" id="ARBA00006462"/>
    </source>
</evidence>
<dbReference type="PANTHER" id="PTHR23033:SF12">
    <property type="entry name" value="GLYCOPROTEIN-N-ACETYLGALACTOSAMINE 3-BETA-GALACTOSYLTRANSFERASE 1-RELATED"/>
    <property type="match status" value="1"/>
</dbReference>
<dbReference type="WBParaSite" id="SSTP_0001113000.1">
    <property type="protein sequence ID" value="SSTP_0001113000.1"/>
    <property type="gene ID" value="SSTP_0001113000"/>
</dbReference>
<keyword evidence="9" id="KW-0735">Signal-anchor</keyword>
<evidence type="ECO:0000256" key="1">
    <source>
        <dbReference type="ARBA" id="ARBA00004606"/>
    </source>
</evidence>
<dbReference type="STRING" id="6248.A0A0K0ENU3"/>
<comment type="similarity">
    <text evidence="3">Belongs to the glycosyltransferase 31 family. Beta3-Gal-T subfamily.</text>
</comment>
<keyword evidence="7" id="KW-0812">Transmembrane</keyword>
<dbReference type="GO" id="GO:0000166">
    <property type="term" value="F:nucleotide binding"/>
    <property type="evidence" value="ECO:0007669"/>
    <property type="project" value="UniProtKB-KW"/>
</dbReference>
<dbReference type="EC" id="2.4.1.122" evidence="4"/>
<keyword evidence="5" id="KW-0328">Glycosyltransferase</keyword>
<dbReference type="InterPro" id="IPR003378">
    <property type="entry name" value="Fringe-like_glycosylTrfase"/>
</dbReference>
<evidence type="ECO:0000256" key="10">
    <source>
        <dbReference type="ARBA" id="ARBA00022989"/>
    </source>
</evidence>
<dbReference type="GO" id="GO:0016263">
    <property type="term" value="F:glycoprotein-N-acetylgalactosamine 3-beta-galactosyltransferase activity"/>
    <property type="evidence" value="ECO:0007669"/>
    <property type="project" value="UniProtKB-EC"/>
</dbReference>
<protein>
    <recommendedName>
        <fullName evidence="4">N-acetylgalactosaminide beta-1,3-galactosyltransferase</fullName>
        <ecNumber evidence="4">2.4.1.122</ecNumber>
    </recommendedName>
</protein>
<evidence type="ECO:0000256" key="4">
    <source>
        <dbReference type="ARBA" id="ARBA00012557"/>
    </source>
</evidence>
<evidence type="ECO:0000259" key="12">
    <source>
        <dbReference type="Pfam" id="PF02434"/>
    </source>
</evidence>
<dbReference type="AlphaFoldDB" id="A0A0K0ENU3"/>
<comment type="pathway">
    <text evidence="2">Protein modification; protein glycosylation.</text>
</comment>
<accession>A0A0K0ENU3</accession>
<reference evidence="13" key="1">
    <citation type="submission" date="2015-08" db="UniProtKB">
        <authorList>
            <consortium name="WormBaseParasite"/>
        </authorList>
    </citation>
    <scope>IDENTIFICATION</scope>
</reference>
<keyword evidence="6" id="KW-0808">Transferase</keyword>